<dbReference type="Pfam" id="PF00656">
    <property type="entry name" value="Peptidase_C14"/>
    <property type="match status" value="1"/>
</dbReference>
<feature type="region of interest" description="Disordered" evidence="1">
    <location>
        <begin position="436"/>
        <end position="459"/>
    </location>
</feature>
<dbReference type="Proteomes" id="UP000468531">
    <property type="component" value="Unassembled WGS sequence"/>
</dbReference>
<reference evidence="3 4" key="1">
    <citation type="journal article" date="2020" name="Arch. Microbiol.">
        <title>Bradyrhizobium uaiense sp. nov., a new highly efficient cowpea symbiont.</title>
        <authorList>
            <person name="Cabral Michel D."/>
            <person name="Azarias Guimaraes A."/>
            <person name="Martins da Costa E."/>
            <person name="Soares de Carvalho T."/>
            <person name="Balsanelli E."/>
            <person name="Willems A."/>
            <person name="Maltempi de Souza E."/>
            <person name="de Souza Moreira F.M."/>
        </authorList>
    </citation>
    <scope>NUCLEOTIDE SEQUENCE [LARGE SCALE GENOMIC DNA]</scope>
    <source>
        <strain evidence="3 4">UFLA 03-164</strain>
    </source>
</reference>
<dbReference type="GO" id="GO:0004197">
    <property type="term" value="F:cysteine-type endopeptidase activity"/>
    <property type="evidence" value="ECO:0007669"/>
    <property type="project" value="InterPro"/>
</dbReference>
<feature type="domain" description="Caspase family p20" evidence="2">
    <location>
        <begin position="51"/>
        <end position="186"/>
    </location>
</feature>
<sequence>MFGGTLGRGPYLLCYDPTAARESGFDDMHRLRRLVAVLFGLLALSVAPAEAKRVALVVGINSYDNLKSDQQLHKAVNDARAVAATLKDVGFQVVQAENATRSDFLRTWQRFLDSVQPGDVTTIYFAGHGIELNGVNFILTRDVPRPDDGEELMRGNAIRVGSLMERLREQNPQVAIWIIDACRDSPFAGPGVTRGVGSTRGLKREDPPKGTLVMMSAGSGQGALDALSDADANPNSVYTRTLLPLLKEPGLEVTDLAKRLRTDVEALASTIGRDQRPAFYHELSGDFFLVPPSGPRPSVSAPSSGVSEAAAAWASVKDTSDRNLLEAFVRQFPGTFYAGLAQARLDTAAKPQAVATVIASLPAASAAAPTAILVPQPPAAISPALVPSRRKPPSAMESAQAWIEAKDSNDVTALERFISVHGESIYAAPARERLEAARRRQAAATPQGPASPASPARPSNAAEVAKAWVAVKDATEPQMLEAFLQLYGDSIYAAQARQRIADLHDSTERMQVAALPVQFPIAPFALKPGGAFRDCARCPEMVVVPAGSFTMGSPKSEAGRASNEGTERSVSIKAFAVGKFAVTFDEWDACVAAGGCDGYRPADQNGRRGRYPVVNVSWKDAKRYVAWLARTTGKPYRLLSEAEREYVARGGTTTPFWFGASITPRQANYNGSIQYANGEKGEFRNRSLPVDFFAANPFGLYQVHGNVYEWTEDCWRPSDAGSPSDGSARMEADCAAHALRGGSLRDGPDALRSAARSGFATENRTENVGFRIARGL</sequence>
<dbReference type="InterPro" id="IPR016187">
    <property type="entry name" value="CTDL_fold"/>
</dbReference>
<dbReference type="SUPFAM" id="SSF56436">
    <property type="entry name" value="C-type lectin-like"/>
    <property type="match status" value="1"/>
</dbReference>
<dbReference type="InterPro" id="IPR005532">
    <property type="entry name" value="SUMF_dom"/>
</dbReference>
<accession>A0A6P1BAL8</accession>
<evidence type="ECO:0000259" key="2">
    <source>
        <dbReference type="PROSITE" id="PS50208"/>
    </source>
</evidence>
<dbReference type="InterPro" id="IPR051043">
    <property type="entry name" value="Sulfatase_Mod_Factor_Kinase"/>
</dbReference>
<evidence type="ECO:0000313" key="3">
    <source>
        <dbReference type="EMBL" id="NEU94690.1"/>
    </source>
</evidence>
<evidence type="ECO:0000313" key="4">
    <source>
        <dbReference type="Proteomes" id="UP000468531"/>
    </source>
</evidence>
<dbReference type="AlphaFoldDB" id="A0A6P1BAL8"/>
<dbReference type="SUPFAM" id="SSF52129">
    <property type="entry name" value="Caspase-like"/>
    <property type="match status" value="1"/>
</dbReference>
<dbReference type="InterPro" id="IPR029030">
    <property type="entry name" value="Caspase-like_dom_sf"/>
</dbReference>
<dbReference type="PANTHER" id="PTHR23150">
    <property type="entry name" value="SULFATASE MODIFYING FACTOR 1, 2"/>
    <property type="match status" value="1"/>
</dbReference>
<organism evidence="3 4">
    <name type="scientific">Bradyrhizobium uaiense</name>
    <dbReference type="NCBI Taxonomy" id="2594946"/>
    <lineage>
        <taxon>Bacteria</taxon>
        <taxon>Pseudomonadati</taxon>
        <taxon>Pseudomonadota</taxon>
        <taxon>Alphaproteobacteria</taxon>
        <taxon>Hyphomicrobiales</taxon>
        <taxon>Nitrobacteraceae</taxon>
        <taxon>Bradyrhizobium</taxon>
    </lineage>
</organism>
<dbReference type="PANTHER" id="PTHR23150:SF35">
    <property type="entry name" value="BLL6746 PROTEIN"/>
    <property type="match status" value="1"/>
</dbReference>
<name>A0A6P1BAL8_9BRAD</name>
<dbReference type="GO" id="GO:0006508">
    <property type="term" value="P:proteolysis"/>
    <property type="evidence" value="ECO:0007669"/>
    <property type="project" value="InterPro"/>
</dbReference>
<protein>
    <submittedName>
        <fullName evidence="3">SUMF1/EgtB/PvdOfamily nonheme iron enzyme</fullName>
    </submittedName>
</protein>
<dbReference type="InterPro" id="IPR001309">
    <property type="entry name" value="Pept_C14_p20"/>
</dbReference>
<proteinExistence type="predicted"/>
<gene>
    <name evidence="3" type="ORF">FNJ47_02310</name>
</gene>
<dbReference type="GO" id="GO:0120147">
    <property type="term" value="F:formylglycine-generating oxidase activity"/>
    <property type="evidence" value="ECO:0007669"/>
    <property type="project" value="TreeGrafter"/>
</dbReference>
<dbReference type="InterPro" id="IPR011600">
    <property type="entry name" value="Pept_C14_caspase"/>
</dbReference>
<dbReference type="Pfam" id="PF03781">
    <property type="entry name" value="FGE-sulfatase"/>
    <property type="match status" value="1"/>
</dbReference>
<dbReference type="Gene3D" id="3.90.1580.10">
    <property type="entry name" value="paralog of FGE (formylglycine-generating enzyme)"/>
    <property type="match status" value="1"/>
</dbReference>
<comment type="caution">
    <text evidence="3">The sequence shown here is derived from an EMBL/GenBank/DDBJ whole genome shotgun (WGS) entry which is preliminary data.</text>
</comment>
<keyword evidence="4" id="KW-1185">Reference proteome</keyword>
<dbReference type="Gene3D" id="3.40.50.1460">
    <property type="match status" value="1"/>
</dbReference>
<dbReference type="EMBL" id="VKHP01000005">
    <property type="protein sequence ID" value="NEU94690.1"/>
    <property type="molecule type" value="Genomic_DNA"/>
</dbReference>
<dbReference type="InterPro" id="IPR042095">
    <property type="entry name" value="SUMF_sf"/>
</dbReference>
<evidence type="ECO:0000256" key="1">
    <source>
        <dbReference type="SAM" id="MobiDB-lite"/>
    </source>
</evidence>
<dbReference type="PROSITE" id="PS50208">
    <property type="entry name" value="CASPASE_P20"/>
    <property type="match status" value="1"/>
</dbReference>
<feature type="compositionally biased region" description="Low complexity" evidence="1">
    <location>
        <begin position="442"/>
        <end position="459"/>
    </location>
</feature>